<dbReference type="RefSeq" id="WP_345823159.1">
    <property type="nucleotide sequence ID" value="NZ_JBDIML010000001.1"/>
</dbReference>
<dbReference type="PANTHER" id="PTHR37813:SF1">
    <property type="entry name" value="FELS-2 PROPHAGE PROTEIN"/>
    <property type="match status" value="1"/>
</dbReference>
<evidence type="ECO:0000313" key="3">
    <source>
        <dbReference type="EMBL" id="MEN2765684.1"/>
    </source>
</evidence>
<dbReference type="PANTHER" id="PTHR37813">
    <property type="entry name" value="FELS-2 PROPHAGE PROTEIN"/>
    <property type="match status" value="1"/>
</dbReference>
<name>A0ABU9XBQ0_9BACI</name>
<feature type="coiled-coil region" evidence="1">
    <location>
        <begin position="51"/>
        <end position="85"/>
    </location>
</feature>
<accession>A0ABU9XBQ0</accession>
<dbReference type="Gene3D" id="1.20.120.20">
    <property type="entry name" value="Apolipoprotein"/>
    <property type="match status" value="1"/>
</dbReference>
<comment type="caution">
    <text evidence="3">The sequence shown here is derived from an EMBL/GenBank/DDBJ whole genome shotgun (WGS) entry which is preliminary data.</text>
</comment>
<evidence type="ECO:0008006" key="5">
    <source>
        <dbReference type="Google" id="ProtNLM"/>
    </source>
</evidence>
<keyword evidence="2" id="KW-1133">Transmembrane helix</keyword>
<reference evidence="3 4" key="1">
    <citation type="submission" date="2024-05" db="EMBL/GenBank/DDBJ databases">
        <authorList>
            <person name="Haq I."/>
            <person name="Ullah Z."/>
            <person name="Ahmad R."/>
            <person name="Li M."/>
            <person name="Tong Y."/>
        </authorList>
    </citation>
    <scope>NUCLEOTIDE SEQUENCE [LARGE SCALE GENOMIC DNA]</scope>
    <source>
        <strain evidence="3 4">16A2E</strain>
    </source>
</reference>
<keyword evidence="2" id="KW-0472">Membrane</keyword>
<dbReference type="EMBL" id="JBDIML010000001">
    <property type="protein sequence ID" value="MEN2765684.1"/>
    <property type="molecule type" value="Genomic_DNA"/>
</dbReference>
<evidence type="ECO:0000256" key="2">
    <source>
        <dbReference type="SAM" id="Phobius"/>
    </source>
</evidence>
<keyword evidence="4" id="KW-1185">Reference proteome</keyword>
<dbReference type="Proteomes" id="UP001444625">
    <property type="component" value="Unassembled WGS sequence"/>
</dbReference>
<feature type="transmembrane region" description="Helical" evidence="2">
    <location>
        <begin position="408"/>
        <end position="426"/>
    </location>
</feature>
<keyword evidence="2" id="KW-0812">Transmembrane</keyword>
<sequence length="707" mass="76814">MAKGIKGITIELDGNTKPLEKALSDVNKRSRDLQGELRSVDRLLKFNPDNVELLEQKQKLLNDQIENTSDRLNRLKNAQKQVEQQFKSGEIGEDQFRAFQREIIATEGRLDNFKKQAKNTFDQINSKQAVNKVNQVGDAFKRASKRARDFGKEAKDSFSGLGAASAGGAAALGGLVAGTSDYNKVLARLRTNASNTNADLSIVEQAFNNLVTVTGEADAAGETIANLLATGVKDTQLLDYVNQLNGAYIQFSDTLKTEGIADGIQESFAVGEATGPFLELLERSSVDIDTFNSKLQEAKSEGTGLDFILQTLSENGFAGIAEKYRELNPEIADNAEANQELMNSLSDLAILFTPLITSLTDFLTKVIDWTKENPKLAKTVAIVIGVITGLSAVFAILGPIIAGLTSPIGLVVAAIGALIAAGVFLWRNWDEIKAKAFEIWNSILTFFSELFNSIMSVFSNALDWIDEKTNGKFKSVTDAIRKYLEMGKKIVGNVIEFFKNTFKNGLDFLKSLVTLDFKGMKDAIGNQMSNIKNTIANIWNNVMDFFKGIDLLQIGKDIIRGLINGIKSMAKGVIDGVKGVVGGAIEGAKKLLGIASPSKVFKQFGVFVDQGFINGIESMTNKVAKAGQDMADSAIPTISSIPIEGIDTSSISTDLSAQQLQRKQQITIQPAPVYLNDQLVGEIIFDMMDQGFSSQISMNAYLKGEPV</sequence>
<proteinExistence type="predicted"/>
<feature type="transmembrane region" description="Helical" evidence="2">
    <location>
        <begin position="379"/>
        <end position="402"/>
    </location>
</feature>
<gene>
    <name evidence="3" type="ORF">ABC228_00650</name>
</gene>
<organism evidence="3 4">
    <name type="scientific">Ornithinibacillus xuwenensis</name>
    <dbReference type="NCBI Taxonomy" id="3144668"/>
    <lineage>
        <taxon>Bacteria</taxon>
        <taxon>Bacillati</taxon>
        <taxon>Bacillota</taxon>
        <taxon>Bacilli</taxon>
        <taxon>Bacillales</taxon>
        <taxon>Bacillaceae</taxon>
        <taxon>Ornithinibacillus</taxon>
    </lineage>
</organism>
<keyword evidence="1" id="KW-0175">Coiled coil</keyword>
<protein>
    <recommendedName>
        <fullName evidence="5">Phage tail tape measure protein</fullName>
    </recommendedName>
</protein>
<dbReference type="SUPFAM" id="SSF57997">
    <property type="entry name" value="Tropomyosin"/>
    <property type="match status" value="1"/>
</dbReference>
<evidence type="ECO:0000256" key="1">
    <source>
        <dbReference type="SAM" id="Coils"/>
    </source>
</evidence>
<evidence type="ECO:0000313" key="4">
    <source>
        <dbReference type="Proteomes" id="UP001444625"/>
    </source>
</evidence>